<comment type="caution">
    <text evidence="2">The sequence shown here is derived from an EMBL/GenBank/DDBJ whole genome shotgun (WGS) entry which is preliminary data.</text>
</comment>
<keyword evidence="3" id="KW-1185">Reference proteome</keyword>
<evidence type="ECO:0000313" key="2">
    <source>
        <dbReference type="EMBL" id="SMP71681.1"/>
    </source>
</evidence>
<sequence>MRTLRQSALAIVIAAVSTAALGPGVFFRPMPEMAGGSARVDAMAAATTLEDLQALFHTEAAHFARDMLPTALAEGWMPEAALLPVDFVGAPLPKLALAAGNPAFHAARPDDGAMPGGGAAGAVSAIGNAAAPGRGAQLSRSGNMVTALGDPASGLSVGPAVENVSVIDLDDPGLFTRDIGQLPLQAVGPIPADADGAGAANGGIAGTASAVPEPATGMLMALGFAGLLTVGRIGRARPGAVQTAKAA</sequence>
<name>A0ABY1QHH1_9BURK</name>
<dbReference type="RefSeq" id="WP_283443948.1">
    <property type="nucleotide sequence ID" value="NZ_FXUL01000017.1"/>
</dbReference>
<protein>
    <submittedName>
        <fullName evidence="2">PEP-CTERM protein-sorting domain-containing protein</fullName>
    </submittedName>
</protein>
<feature type="domain" description="Ice-binding protein C-terminal" evidence="1">
    <location>
        <begin position="210"/>
        <end position="228"/>
    </location>
</feature>
<gene>
    <name evidence="2" type="ORF">SAMN06295970_11748</name>
</gene>
<dbReference type="InterPro" id="IPR013424">
    <property type="entry name" value="Ice-binding_C"/>
</dbReference>
<dbReference type="Pfam" id="PF07589">
    <property type="entry name" value="PEP-CTERM"/>
    <property type="match status" value="1"/>
</dbReference>
<evidence type="ECO:0000313" key="3">
    <source>
        <dbReference type="Proteomes" id="UP001158049"/>
    </source>
</evidence>
<reference evidence="2 3" key="1">
    <citation type="submission" date="2017-05" db="EMBL/GenBank/DDBJ databases">
        <authorList>
            <person name="Varghese N."/>
            <person name="Submissions S."/>
        </authorList>
    </citation>
    <scope>NUCLEOTIDE SEQUENCE [LARGE SCALE GENOMIC DNA]</scope>
    <source>
        <strain evidence="2 3">DSM 26001</strain>
    </source>
</reference>
<evidence type="ECO:0000259" key="1">
    <source>
        <dbReference type="Pfam" id="PF07589"/>
    </source>
</evidence>
<dbReference type="EMBL" id="FXUL01000017">
    <property type="protein sequence ID" value="SMP71681.1"/>
    <property type="molecule type" value="Genomic_DNA"/>
</dbReference>
<organism evidence="2 3">
    <name type="scientific">Noviherbaspirillum suwonense</name>
    <dbReference type="NCBI Taxonomy" id="1224511"/>
    <lineage>
        <taxon>Bacteria</taxon>
        <taxon>Pseudomonadati</taxon>
        <taxon>Pseudomonadota</taxon>
        <taxon>Betaproteobacteria</taxon>
        <taxon>Burkholderiales</taxon>
        <taxon>Oxalobacteraceae</taxon>
        <taxon>Noviherbaspirillum</taxon>
    </lineage>
</organism>
<dbReference type="Proteomes" id="UP001158049">
    <property type="component" value="Unassembled WGS sequence"/>
</dbReference>
<proteinExistence type="predicted"/>
<accession>A0ABY1QHH1</accession>